<gene>
    <name evidence="3" type="ORF">AFUS01_LOCUS29727</name>
</gene>
<feature type="coiled-coil region" evidence="1">
    <location>
        <begin position="175"/>
        <end position="202"/>
    </location>
</feature>
<feature type="domain" description="BACK" evidence="2">
    <location>
        <begin position="28"/>
        <end position="113"/>
    </location>
</feature>
<evidence type="ECO:0000259" key="2">
    <source>
        <dbReference type="SMART" id="SM00875"/>
    </source>
</evidence>
<evidence type="ECO:0000256" key="1">
    <source>
        <dbReference type="SAM" id="Coils"/>
    </source>
</evidence>
<accession>A0A8J2P941</accession>
<dbReference type="InterPro" id="IPR011705">
    <property type="entry name" value="BACK"/>
</dbReference>
<dbReference type="Pfam" id="PF07707">
    <property type="entry name" value="BACK"/>
    <property type="match status" value="1"/>
</dbReference>
<proteinExistence type="predicted"/>
<comment type="caution">
    <text evidence="3">The sequence shown here is derived from an EMBL/GenBank/DDBJ whole genome shotgun (WGS) entry which is preliminary data.</text>
</comment>
<dbReference type="Proteomes" id="UP000708208">
    <property type="component" value="Unassembled WGS sequence"/>
</dbReference>
<organism evidence="3 4">
    <name type="scientific">Allacma fusca</name>
    <dbReference type="NCBI Taxonomy" id="39272"/>
    <lineage>
        <taxon>Eukaryota</taxon>
        <taxon>Metazoa</taxon>
        <taxon>Ecdysozoa</taxon>
        <taxon>Arthropoda</taxon>
        <taxon>Hexapoda</taxon>
        <taxon>Collembola</taxon>
        <taxon>Symphypleona</taxon>
        <taxon>Sminthuridae</taxon>
        <taxon>Allacma</taxon>
    </lineage>
</organism>
<dbReference type="EMBL" id="CAJVCH010444323">
    <property type="protein sequence ID" value="CAG7819266.1"/>
    <property type="molecule type" value="Genomic_DNA"/>
</dbReference>
<evidence type="ECO:0000313" key="3">
    <source>
        <dbReference type="EMBL" id="CAG7819266.1"/>
    </source>
</evidence>
<keyword evidence="1" id="KW-0175">Coiled coil</keyword>
<dbReference type="OrthoDB" id="6335872at2759"/>
<reference evidence="3" key="1">
    <citation type="submission" date="2021-06" db="EMBL/GenBank/DDBJ databases">
        <authorList>
            <person name="Hodson N. C."/>
            <person name="Mongue J. A."/>
            <person name="Jaron S. K."/>
        </authorList>
    </citation>
    <scope>NUCLEOTIDE SEQUENCE</scope>
</reference>
<name>A0A8J2P941_9HEXA</name>
<protein>
    <recommendedName>
        <fullName evidence="2">BACK domain-containing protein</fullName>
    </recommendedName>
</protein>
<keyword evidence="4" id="KW-1185">Reference proteome</keyword>
<evidence type="ECO:0000313" key="4">
    <source>
        <dbReference type="Proteomes" id="UP000708208"/>
    </source>
</evidence>
<sequence>MIEFLDRIGAIERINNLLSIRTQRSQNQLQGKSKTSHLDRGKLKNAVLRYICKNAKLILTLDSFLNLSLEGLLEILDDDKFQVDTELDVFKAAVRWGMNTFPLFLLAEISYMNHCGSSEVPPEKPRDFAHSQSVRDVSDKLEPTVEEILRAELYVSNFKYQVEISMWKSTLLEFKDSSHQEVQNMESEFAVLRKELSDLRKVVRKTAEDSEKKGAFNSEWRSFLRDSRNLRLRFNQSILVVLQNNTDSSLDKPTVVGILGEPGVPPPIDPGRRGQFSFGKQDSSQSIIMFSYCLNWLHTIVVGVKLNSKDEFAVGYDCNTGLDLKDTSSTSKLYNKLHSNFWEDHVNKSDENKSMKGLVGTKRFKPFLILSLCHYLYRSFCFIIKGLSKGS</sequence>
<dbReference type="AlphaFoldDB" id="A0A8J2P941"/>
<dbReference type="SMART" id="SM00875">
    <property type="entry name" value="BACK"/>
    <property type="match status" value="1"/>
</dbReference>